<reference evidence="2" key="1">
    <citation type="journal article" date="2014" name="Int. J. Syst. Evol. Microbiol.">
        <title>Complete genome sequence of Corynebacterium casei LMG S-19264T (=DSM 44701T), isolated from a smear-ripened cheese.</title>
        <authorList>
            <consortium name="US DOE Joint Genome Institute (JGI-PGF)"/>
            <person name="Walter F."/>
            <person name="Albersmeier A."/>
            <person name="Kalinowski J."/>
            <person name="Ruckert C."/>
        </authorList>
    </citation>
    <scope>NUCLEOTIDE SEQUENCE</scope>
    <source>
        <strain evidence="2">KCTC 32296</strain>
    </source>
</reference>
<feature type="domain" description="Aminoglycoside phosphotransferase" evidence="1">
    <location>
        <begin position="114"/>
        <end position="243"/>
    </location>
</feature>
<dbReference type="InterPro" id="IPR027417">
    <property type="entry name" value="P-loop_NTPase"/>
</dbReference>
<dbReference type="SUPFAM" id="SSF56112">
    <property type="entry name" value="Protein kinase-like (PK-like)"/>
    <property type="match status" value="1"/>
</dbReference>
<proteinExistence type="predicted"/>
<dbReference type="InterPro" id="IPR002575">
    <property type="entry name" value="Aminoglycoside_PTrfase"/>
</dbReference>
<dbReference type="Pfam" id="PF13671">
    <property type="entry name" value="AAA_33"/>
    <property type="match status" value="1"/>
</dbReference>
<dbReference type="Gene3D" id="3.90.1200.10">
    <property type="match status" value="1"/>
</dbReference>
<organism evidence="2 3">
    <name type="scientific">Asticcacaulis endophyticus</name>
    <dbReference type="NCBI Taxonomy" id="1395890"/>
    <lineage>
        <taxon>Bacteria</taxon>
        <taxon>Pseudomonadati</taxon>
        <taxon>Pseudomonadota</taxon>
        <taxon>Alphaproteobacteria</taxon>
        <taxon>Caulobacterales</taxon>
        <taxon>Caulobacteraceae</taxon>
        <taxon>Asticcacaulis</taxon>
    </lineage>
</organism>
<accession>A0A918QBS0</accession>
<name>A0A918QBS0_9CAUL</name>
<gene>
    <name evidence="2" type="ORF">GCM10011273_29940</name>
</gene>
<dbReference type="Pfam" id="PF01636">
    <property type="entry name" value="APH"/>
    <property type="match status" value="1"/>
</dbReference>
<protein>
    <recommendedName>
        <fullName evidence="1">Aminoglycoside phosphotransferase domain-containing protein</fullName>
    </recommendedName>
</protein>
<dbReference type="PANTHER" id="PTHR43883:SF1">
    <property type="entry name" value="GLUCONOKINASE"/>
    <property type="match status" value="1"/>
</dbReference>
<comment type="caution">
    <text evidence="2">The sequence shown here is derived from an EMBL/GenBank/DDBJ whole genome shotgun (WGS) entry which is preliminary data.</text>
</comment>
<dbReference type="InterPro" id="IPR011009">
    <property type="entry name" value="Kinase-like_dom_sf"/>
</dbReference>
<dbReference type="PANTHER" id="PTHR43883">
    <property type="entry name" value="SLR0207 PROTEIN"/>
    <property type="match status" value="1"/>
</dbReference>
<sequence>MTDANSSPDAVIAKLSAGADKVIATSCAVVVLKDDQAFKIKKSVDYGFLNFTSQPRRREALERELKFNQRTAADVYREVIEVDGEAVLVMRRFDQSMVLAEQSLSDPDWSPNIDLMQTLGEVIADFHAGSEVCRDPSHAANIKYVIDSNRSNIDVFRQHLGAARVEDYDQRISQAYEQVKSVVQDRFDEGFVRRCHGDLHLGNIFVEMDRPVLFDCIEFNERLSQIDVLYDLAFLLMDLWVRGHKQAANRVMNAYMDKAARNEADDGRLYSGLKLLPLYMSVRAGVRCHVNAHYGDLEQASVYLDAAMAFLEMDKAGLMAVGGLSGSGKTTYARRIADSKGRSPGAVILRSDEIRKRLWDWPSFERLPAEAYTHEETDKVYSHIKRLAGIVLASGQSVILDATFRDLSPREAMEALAETTSVHFEGIWLDLSREERVRRVAVRSNDASDATEAVADSQAEVKDLSSKWTRIEAI</sequence>
<dbReference type="InterPro" id="IPR052732">
    <property type="entry name" value="Cell-binding_unc_protein"/>
</dbReference>
<dbReference type="EMBL" id="BMZB01000004">
    <property type="protein sequence ID" value="GGZ41181.1"/>
    <property type="molecule type" value="Genomic_DNA"/>
</dbReference>
<dbReference type="RefSeq" id="WP_189487995.1">
    <property type="nucleotide sequence ID" value="NZ_BMZB01000004.1"/>
</dbReference>
<reference evidence="2" key="2">
    <citation type="submission" date="2020-09" db="EMBL/GenBank/DDBJ databases">
        <authorList>
            <person name="Sun Q."/>
            <person name="Kim S."/>
        </authorList>
    </citation>
    <scope>NUCLEOTIDE SEQUENCE</scope>
    <source>
        <strain evidence="2">KCTC 32296</strain>
    </source>
</reference>
<evidence type="ECO:0000259" key="1">
    <source>
        <dbReference type="Pfam" id="PF01636"/>
    </source>
</evidence>
<dbReference type="SUPFAM" id="SSF52540">
    <property type="entry name" value="P-loop containing nucleoside triphosphate hydrolases"/>
    <property type="match status" value="1"/>
</dbReference>
<dbReference type="Gene3D" id="3.40.50.300">
    <property type="entry name" value="P-loop containing nucleotide triphosphate hydrolases"/>
    <property type="match status" value="1"/>
</dbReference>
<evidence type="ECO:0000313" key="2">
    <source>
        <dbReference type="EMBL" id="GGZ41181.1"/>
    </source>
</evidence>
<dbReference type="Proteomes" id="UP000662572">
    <property type="component" value="Unassembled WGS sequence"/>
</dbReference>
<dbReference type="AlphaFoldDB" id="A0A918QBS0"/>
<evidence type="ECO:0000313" key="3">
    <source>
        <dbReference type="Proteomes" id="UP000662572"/>
    </source>
</evidence>
<keyword evidence="3" id="KW-1185">Reference proteome</keyword>